<dbReference type="PANTHER" id="PTHR48057:SF29">
    <property type="entry name" value="OS02G0609900 PROTEIN"/>
    <property type="match status" value="1"/>
</dbReference>
<protein>
    <recommendedName>
        <fullName evidence="3">Leucine-rich repeat-containing N-terminal plant-type domain-containing protein</fullName>
    </recommendedName>
</protein>
<name>A0A0D2T2H1_GOSRA</name>
<dbReference type="InterPro" id="IPR052595">
    <property type="entry name" value="LRRC69/RLP"/>
</dbReference>
<reference evidence="1 2" key="1">
    <citation type="journal article" date="2012" name="Nature">
        <title>Repeated polyploidization of Gossypium genomes and the evolution of spinnable cotton fibres.</title>
        <authorList>
            <person name="Paterson A.H."/>
            <person name="Wendel J.F."/>
            <person name="Gundlach H."/>
            <person name="Guo H."/>
            <person name="Jenkins J."/>
            <person name="Jin D."/>
            <person name="Llewellyn D."/>
            <person name="Showmaker K.C."/>
            <person name="Shu S."/>
            <person name="Udall J."/>
            <person name="Yoo M.J."/>
            <person name="Byers R."/>
            <person name="Chen W."/>
            <person name="Doron-Faigenboim A."/>
            <person name="Duke M.V."/>
            <person name="Gong L."/>
            <person name="Grimwood J."/>
            <person name="Grover C."/>
            <person name="Grupp K."/>
            <person name="Hu G."/>
            <person name="Lee T.H."/>
            <person name="Li J."/>
            <person name="Lin L."/>
            <person name="Liu T."/>
            <person name="Marler B.S."/>
            <person name="Page J.T."/>
            <person name="Roberts A.W."/>
            <person name="Romanel E."/>
            <person name="Sanders W.S."/>
            <person name="Szadkowski E."/>
            <person name="Tan X."/>
            <person name="Tang H."/>
            <person name="Xu C."/>
            <person name="Wang J."/>
            <person name="Wang Z."/>
            <person name="Zhang D."/>
            <person name="Zhang L."/>
            <person name="Ashrafi H."/>
            <person name="Bedon F."/>
            <person name="Bowers J.E."/>
            <person name="Brubaker C.L."/>
            <person name="Chee P.W."/>
            <person name="Das S."/>
            <person name="Gingle A.R."/>
            <person name="Haigler C.H."/>
            <person name="Harker D."/>
            <person name="Hoffmann L.V."/>
            <person name="Hovav R."/>
            <person name="Jones D.C."/>
            <person name="Lemke C."/>
            <person name="Mansoor S."/>
            <person name="ur Rahman M."/>
            <person name="Rainville L.N."/>
            <person name="Rambani A."/>
            <person name="Reddy U.K."/>
            <person name="Rong J.K."/>
            <person name="Saranga Y."/>
            <person name="Scheffler B.E."/>
            <person name="Scheffler J.A."/>
            <person name="Stelly D.M."/>
            <person name="Triplett B.A."/>
            <person name="Van Deynze A."/>
            <person name="Vaslin M.F."/>
            <person name="Waghmare V.N."/>
            <person name="Walford S.A."/>
            <person name="Wright R.J."/>
            <person name="Zaki E.A."/>
            <person name="Zhang T."/>
            <person name="Dennis E.S."/>
            <person name="Mayer K.F."/>
            <person name="Peterson D.G."/>
            <person name="Rokhsar D.S."/>
            <person name="Wang X."/>
            <person name="Schmutz J."/>
        </authorList>
    </citation>
    <scope>NUCLEOTIDE SEQUENCE [LARGE SCALE GENOMIC DNA]</scope>
</reference>
<dbReference type="PANTHER" id="PTHR48057">
    <property type="entry name" value="LEUCINE-RICH REPEAT SERINE/THREONINE-PROTEIN KINASE 1"/>
    <property type="match status" value="1"/>
</dbReference>
<dbReference type="InterPro" id="IPR032675">
    <property type="entry name" value="LRR_dom_sf"/>
</dbReference>
<accession>A0A0D2T2H1</accession>
<dbReference type="InterPro" id="IPR001611">
    <property type="entry name" value="Leu-rich_rpt"/>
</dbReference>
<dbReference type="Proteomes" id="UP000032304">
    <property type="component" value="Chromosome 8"/>
</dbReference>
<dbReference type="EMBL" id="CM001747">
    <property type="protein sequence ID" value="KJB48696.1"/>
    <property type="molecule type" value="Genomic_DNA"/>
</dbReference>
<dbReference type="Gene3D" id="3.80.10.10">
    <property type="entry name" value="Ribonuclease Inhibitor"/>
    <property type="match status" value="1"/>
</dbReference>
<dbReference type="Pfam" id="PF00560">
    <property type="entry name" value="LRR_1"/>
    <property type="match status" value="3"/>
</dbReference>
<keyword evidence="2" id="KW-1185">Reference proteome</keyword>
<dbReference type="SUPFAM" id="SSF52058">
    <property type="entry name" value="L domain-like"/>
    <property type="match status" value="1"/>
</dbReference>
<proteinExistence type="predicted"/>
<dbReference type="Gramene" id="KJB48696">
    <property type="protein sequence ID" value="KJB48696"/>
    <property type="gene ID" value="B456_008G082000"/>
</dbReference>
<dbReference type="AlphaFoldDB" id="A0A0D2T2H1"/>
<organism evidence="1 2">
    <name type="scientific">Gossypium raimondii</name>
    <name type="common">Peruvian cotton</name>
    <name type="synonym">Gossypium klotzschianum subsp. raimondii</name>
    <dbReference type="NCBI Taxonomy" id="29730"/>
    <lineage>
        <taxon>Eukaryota</taxon>
        <taxon>Viridiplantae</taxon>
        <taxon>Streptophyta</taxon>
        <taxon>Embryophyta</taxon>
        <taxon>Tracheophyta</taxon>
        <taxon>Spermatophyta</taxon>
        <taxon>Magnoliopsida</taxon>
        <taxon>eudicotyledons</taxon>
        <taxon>Gunneridae</taxon>
        <taxon>Pentapetalae</taxon>
        <taxon>rosids</taxon>
        <taxon>malvids</taxon>
        <taxon>Malvales</taxon>
        <taxon>Malvaceae</taxon>
        <taxon>Malvoideae</taxon>
        <taxon>Gossypium</taxon>
    </lineage>
</organism>
<dbReference type="PRINTS" id="PR00019">
    <property type="entry name" value="LEURICHRPT"/>
</dbReference>
<sequence>MEILDLSYNYLNDSILLSLSELSSLRCLDLSFNRFERSSHPRGFQWLSRLTKLESLNSRGNSLKNSIFLHMRNLSSLKTLSLSGNQLGGKLLHIQDCSLDIQSSGDVNLTSRTETEPPKSRAKSLT</sequence>
<evidence type="ECO:0000313" key="1">
    <source>
        <dbReference type="EMBL" id="KJB48696.1"/>
    </source>
</evidence>
<evidence type="ECO:0008006" key="3">
    <source>
        <dbReference type="Google" id="ProtNLM"/>
    </source>
</evidence>
<gene>
    <name evidence="1" type="ORF">B456_008G082000</name>
</gene>
<evidence type="ECO:0000313" key="2">
    <source>
        <dbReference type="Proteomes" id="UP000032304"/>
    </source>
</evidence>